<dbReference type="EMBL" id="GBXM01047184">
    <property type="protein sequence ID" value="JAH61393.1"/>
    <property type="molecule type" value="Transcribed_RNA"/>
</dbReference>
<protein>
    <submittedName>
        <fullName evidence="1">Uncharacterized protein</fullName>
    </submittedName>
</protein>
<evidence type="ECO:0000313" key="1">
    <source>
        <dbReference type="EMBL" id="JAH61393.1"/>
    </source>
</evidence>
<proteinExistence type="predicted"/>
<accession>A0A0E9U8W7</accession>
<organism evidence="1">
    <name type="scientific">Anguilla anguilla</name>
    <name type="common">European freshwater eel</name>
    <name type="synonym">Muraena anguilla</name>
    <dbReference type="NCBI Taxonomy" id="7936"/>
    <lineage>
        <taxon>Eukaryota</taxon>
        <taxon>Metazoa</taxon>
        <taxon>Chordata</taxon>
        <taxon>Craniata</taxon>
        <taxon>Vertebrata</taxon>
        <taxon>Euteleostomi</taxon>
        <taxon>Actinopterygii</taxon>
        <taxon>Neopterygii</taxon>
        <taxon>Teleostei</taxon>
        <taxon>Anguilliformes</taxon>
        <taxon>Anguillidae</taxon>
        <taxon>Anguilla</taxon>
    </lineage>
</organism>
<reference evidence="1" key="2">
    <citation type="journal article" date="2015" name="Fish Shellfish Immunol.">
        <title>Early steps in the European eel (Anguilla anguilla)-Vibrio vulnificus interaction in the gills: Role of the RtxA13 toxin.</title>
        <authorList>
            <person name="Callol A."/>
            <person name="Pajuelo D."/>
            <person name="Ebbesson L."/>
            <person name="Teles M."/>
            <person name="MacKenzie S."/>
            <person name="Amaro C."/>
        </authorList>
    </citation>
    <scope>NUCLEOTIDE SEQUENCE</scope>
</reference>
<sequence length="26" mass="2933">MQPSAISYTTEGYSFTNITEEDVMSM</sequence>
<reference evidence="1" key="1">
    <citation type="submission" date="2014-11" db="EMBL/GenBank/DDBJ databases">
        <authorList>
            <person name="Amaro Gonzalez C."/>
        </authorList>
    </citation>
    <scope>NUCLEOTIDE SEQUENCE</scope>
</reference>
<dbReference type="AlphaFoldDB" id="A0A0E9U8W7"/>
<name>A0A0E9U8W7_ANGAN</name>